<feature type="compositionally biased region" description="Basic residues" evidence="7">
    <location>
        <begin position="1"/>
        <end position="10"/>
    </location>
</feature>
<evidence type="ECO:0000256" key="6">
    <source>
        <dbReference type="PROSITE-ProRule" id="PRU00175"/>
    </source>
</evidence>
<dbReference type="SUPFAM" id="SSF57850">
    <property type="entry name" value="RING/U-box"/>
    <property type="match status" value="1"/>
</dbReference>
<dbReference type="AlphaFoldDB" id="A0A6A5EYZ2"/>
<accession>A0A6A5EYZ2</accession>
<dbReference type="InterPro" id="IPR013083">
    <property type="entry name" value="Znf_RING/FYVE/PHD"/>
</dbReference>
<feature type="region of interest" description="Disordered" evidence="7">
    <location>
        <begin position="85"/>
        <end position="106"/>
    </location>
</feature>
<protein>
    <recommendedName>
        <fullName evidence="8">RING-type domain-containing protein</fullName>
    </recommendedName>
</protein>
<gene>
    <name evidence="9" type="ORF">PFLUV_G00168900</name>
</gene>
<name>A0A6A5EYZ2_PERFL</name>
<dbReference type="EMBL" id="VHII01000014">
    <property type="protein sequence ID" value="KAF1380904.1"/>
    <property type="molecule type" value="Genomic_DNA"/>
</dbReference>
<evidence type="ECO:0000256" key="4">
    <source>
        <dbReference type="ARBA" id="ARBA00022771"/>
    </source>
</evidence>
<dbReference type="SMART" id="SM00184">
    <property type="entry name" value="RING"/>
    <property type="match status" value="1"/>
</dbReference>
<dbReference type="Pfam" id="PF13516">
    <property type="entry name" value="LRR_6"/>
    <property type="match status" value="3"/>
</dbReference>
<dbReference type="InterPro" id="IPR001841">
    <property type="entry name" value="Znf_RING"/>
</dbReference>
<comment type="caution">
    <text evidence="9">The sequence shown here is derived from an EMBL/GenBank/DDBJ whole genome shotgun (WGS) entry which is preliminary data.</text>
</comment>
<dbReference type="Gene3D" id="3.30.40.10">
    <property type="entry name" value="Zinc/RING finger domain, C3HC4 (zinc finger)"/>
    <property type="match status" value="1"/>
</dbReference>
<feature type="domain" description="RING-type" evidence="8">
    <location>
        <begin position="134"/>
        <end position="169"/>
    </location>
</feature>
<evidence type="ECO:0000256" key="5">
    <source>
        <dbReference type="ARBA" id="ARBA00022833"/>
    </source>
</evidence>
<keyword evidence="4 6" id="KW-0863">Zinc-finger</keyword>
<dbReference type="InterPro" id="IPR032675">
    <property type="entry name" value="LRR_dom_sf"/>
</dbReference>
<reference evidence="9 10" key="1">
    <citation type="submission" date="2019-06" db="EMBL/GenBank/DDBJ databases">
        <title>A chromosome-scale genome assembly of the European perch, Perca fluviatilis.</title>
        <authorList>
            <person name="Roques C."/>
            <person name="Zahm M."/>
            <person name="Cabau C."/>
            <person name="Klopp C."/>
            <person name="Bouchez O."/>
            <person name="Donnadieu C."/>
            <person name="Kuhl H."/>
            <person name="Gislard M."/>
            <person name="Guendouz S."/>
            <person name="Journot L."/>
            <person name="Haffray P."/>
            <person name="Bestin A."/>
            <person name="Morvezen R."/>
            <person name="Feron R."/>
            <person name="Wen M."/>
            <person name="Jouanno E."/>
            <person name="Herpin A."/>
            <person name="Schartl M."/>
            <person name="Postlethwait J."/>
            <person name="Schaerlinger B."/>
            <person name="Chardard D."/>
            <person name="Lecocq T."/>
            <person name="Poncet C."/>
            <person name="Jaffrelo L."/>
            <person name="Lampietro C."/>
            <person name="Guiguen Y."/>
        </authorList>
    </citation>
    <scope>NUCLEOTIDE SEQUENCE [LARGE SCALE GENOMIC DNA]</scope>
    <source>
        <tissue evidence="9">Blood</tissue>
    </source>
</reference>
<keyword evidence="1" id="KW-0433">Leucine-rich repeat</keyword>
<evidence type="ECO:0000256" key="1">
    <source>
        <dbReference type="ARBA" id="ARBA00022614"/>
    </source>
</evidence>
<dbReference type="InterPro" id="IPR043136">
    <property type="entry name" value="B30.2/SPRY_sf"/>
</dbReference>
<evidence type="ECO:0000259" key="8">
    <source>
        <dbReference type="PROSITE" id="PS50089"/>
    </source>
</evidence>
<proteinExistence type="predicted"/>
<dbReference type="Proteomes" id="UP000465112">
    <property type="component" value="Chromosome 14"/>
</dbReference>
<dbReference type="GO" id="GO:0008270">
    <property type="term" value="F:zinc ion binding"/>
    <property type="evidence" value="ECO:0007669"/>
    <property type="project" value="UniProtKB-KW"/>
</dbReference>
<evidence type="ECO:0000256" key="2">
    <source>
        <dbReference type="ARBA" id="ARBA00022723"/>
    </source>
</evidence>
<keyword evidence="10" id="KW-1185">Reference proteome</keyword>
<dbReference type="Gene3D" id="2.60.120.920">
    <property type="match status" value="1"/>
</dbReference>
<feature type="region of interest" description="Disordered" evidence="7">
    <location>
        <begin position="1"/>
        <end position="73"/>
    </location>
</feature>
<evidence type="ECO:0000256" key="7">
    <source>
        <dbReference type="SAM" id="MobiDB-lite"/>
    </source>
</evidence>
<dbReference type="Gene3D" id="3.80.10.10">
    <property type="entry name" value="Ribonuclease Inhibitor"/>
    <property type="match status" value="1"/>
</dbReference>
<dbReference type="SUPFAM" id="SSF52047">
    <property type="entry name" value="RNI-like"/>
    <property type="match status" value="1"/>
</dbReference>
<dbReference type="InterPro" id="IPR001611">
    <property type="entry name" value="Leu-rich_rpt"/>
</dbReference>
<keyword evidence="3" id="KW-0677">Repeat</keyword>
<evidence type="ECO:0000256" key="3">
    <source>
        <dbReference type="ARBA" id="ARBA00022737"/>
    </source>
</evidence>
<keyword evidence="5" id="KW-0862">Zinc</keyword>
<evidence type="ECO:0000313" key="10">
    <source>
        <dbReference type="Proteomes" id="UP000465112"/>
    </source>
</evidence>
<keyword evidence="2" id="KW-0479">Metal-binding</keyword>
<sequence length="390" mass="43245">MAEKRKKRKQSTSSSEEPMSSQTSEAETAAPSAVSMKSDASMYEPLRFGVEKAQSSRSRGDEPTAPSVVSMKSDASMYEPLRFGYEKTQSSQSRGDEPTAPSAVSMKSDASMYEPLRFGVEKAQSELTGEPSSCSICMEAISDPVRLTCEHWSCKQCVSSDNPVHCAKCGKKLRKAPGHQKDTRGSRLLNAKKNHRKAMQQKFSWTSEEEGRRRLIPAVRTSRKAIFADCKVTEEWVKHLAFGLKFPFSALRDLDLSNNDLKDSGVKLLCDGLSSQCCRLKKLSLSGCQITEEGCDYLAKALKSNPSHLTELDLSYNNLGESGKKLLSELKDDTQYKLDILNVEHDGSQRVKPGFKKYACDLTWDPDTAHKNLLLSEGNKKTGLEIVFAL</sequence>
<feature type="compositionally biased region" description="Low complexity" evidence="7">
    <location>
        <begin position="11"/>
        <end position="25"/>
    </location>
</feature>
<dbReference type="InterPro" id="IPR051261">
    <property type="entry name" value="NLR"/>
</dbReference>
<evidence type="ECO:0000313" key="9">
    <source>
        <dbReference type="EMBL" id="KAF1380904.1"/>
    </source>
</evidence>
<dbReference type="SMART" id="SM00368">
    <property type="entry name" value="LRR_RI"/>
    <property type="match status" value="3"/>
</dbReference>
<organism evidence="9 10">
    <name type="scientific">Perca fluviatilis</name>
    <name type="common">European perch</name>
    <dbReference type="NCBI Taxonomy" id="8168"/>
    <lineage>
        <taxon>Eukaryota</taxon>
        <taxon>Metazoa</taxon>
        <taxon>Chordata</taxon>
        <taxon>Craniata</taxon>
        <taxon>Vertebrata</taxon>
        <taxon>Euteleostomi</taxon>
        <taxon>Actinopterygii</taxon>
        <taxon>Neopterygii</taxon>
        <taxon>Teleostei</taxon>
        <taxon>Neoteleostei</taxon>
        <taxon>Acanthomorphata</taxon>
        <taxon>Eupercaria</taxon>
        <taxon>Perciformes</taxon>
        <taxon>Percoidei</taxon>
        <taxon>Percidae</taxon>
        <taxon>Percinae</taxon>
        <taxon>Perca</taxon>
    </lineage>
</organism>
<dbReference type="PANTHER" id="PTHR24106">
    <property type="entry name" value="NACHT, LRR AND CARD DOMAINS-CONTAINING"/>
    <property type="match status" value="1"/>
</dbReference>
<dbReference type="PROSITE" id="PS50089">
    <property type="entry name" value="ZF_RING_2"/>
    <property type="match status" value="1"/>
</dbReference>